<organism evidence="2 3">
    <name type="scientific">Riccia fluitans</name>
    <dbReference type="NCBI Taxonomy" id="41844"/>
    <lineage>
        <taxon>Eukaryota</taxon>
        <taxon>Viridiplantae</taxon>
        <taxon>Streptophyta</taxon>
        <taxon>Embryophyta</taxon>
        <taxon>Marchantiophyta</taxon>
        <taxon>Marchantiopsida</taxon>
        <taxon>Marchantiidae</taxon>
        <taxon>Marchantiales</taxon>
        <taxon>Ricciaceae</taxon>
        <taxon>Riccia</taxon>
    </lineage>
</organism>
<dbReference type="EMBL" id="JBHFFA010000004">
    <property type="protein sequence ID" value="KAL2630448.1"/>
    <property type="molecule type" value="Genomic_DNA"/>
</dbReference>
<feature type="region of interest" description="Disordered" evidence="1">
    <location>
        <begin position="96"/>
        <end position="161"/>
    </location>
</feature>
<feature type="compositionally biased region" description="Basic and acidic residues" evidence="1">
    <location>
        <begin position="117"/>
        <end position="130"/>
    </location>
</feature>
<keyword evidence="3" id="KW-1185">Reference proteome</keyword>
<evidence type="ECO:0000256" key="1">
    <source>
        <dbReference type="SAM" id="MobiDB-lite"/>
    </source>
</evidence>
<name>A0ABD1YIC9_9MARC</name>
<comment type="caution">
    <text evidence="2">The sequence shown here is derived from an EMBL/GenBank/DDBJ whole genome shotgun (WGS) entry which is preliminary data.</text>
</comment>
<feature type="compositionally biased region" description="Polar residues" evidence="1">
    <location>
        <begin position="98"/>
        <end position="112"/>
    </location>
</feature>
<dbReference type="Proteomes" id="UP001605036">
    <property type="component" value="Unassembled WGS sequence"/>
</dbReference>
<dbReference type="AlphaFoldDB" id="A0ABD1YIC9"/>
<reference evidence="2 3" key="1">
    <citation type="submission" date="2024-09" db="EMBL/GenBank/DDBJ databases">
        <title>Chromosome-scale assembly of Riccia fluitans.</title>
        <authorList>
            <person name="Paukszto L."/>
            <person name="Sawicki J."/>
            <person name="Karawczyk K."/>
            <person name="Piernik-Szablinska J."/>
            <person name="Szczecinska M."/>
            <person name="Mazdziarz M."/>
        </authorList>
    </citation>
    <scope>NUCLEOTIDE SEQUENCE [LARGE SCALE GENOMIC DNA]</scope>
    <source>
        <strain evidence="2">Rf_01</strain>
        <tissue evidence="2">Aerial parts of the thallus</tissue>
    </source>
</reference>
<evidence type="ECO:0000313" key="2">
    <source>
        <dbReference type="EMBL" id="KAL2630448.1"/>
    </source>
</evidence>
<feature type="compositionally biased region" description="Basic and acidic residues" evidence="1">
    <location>
        <begin position="147"/>
        <end position="161"/>
    </location>
</feature>
<protein>
    <submittedName>
        <fullName evidence="2">Uncharacterized protein</fullName>
    </submittedName>
</protein>
<accession>A0ABD1YIC9</accession>
<sequence length="161" mass="18355">MITKEKTKMKLGASPTYQQRHSENIDGWLGKDFIPVIQALGEAGPKLIPKHGGRWGCYKVLIDSVLKRAETDTTISDMLRDESRELWKAKARIAELENSASTSNEGGSSATSIEVAELTRPRRAFREGSTRRRPQRRSGRMPSTCPKAEKWRRREREIEQM</sequence>
<gene>
    <name evidence="2" type="ORF">R1flu_015134</name>
</gene>
<evidence type="ECO:0000313" key="3">
    <source>
        <dbReference type="Proteomes" id="UP001605036"/>
    </source>
</evidence>
<proteinExistence type="predicted"/>